<protein>
    <submittedName>
        <fullName evidence="1">Uncharacterized protein</fullName>
    </submittedName>
</protein>
<dbReference type="RefSeq" id="WP_007413662.1">
    <property type="nucleotide sequence ID" value="NZ_ABOX02000005.1"/>
</dbReference>
<keyword evidence="2" id="KW-1185">Reference proteome</keyword>
<comment type="caution">
    <text evidence="1">The sequence shown here is derived from an EMBL/GenBank/DDBJ whole genome shotgun (WGS) entry which is preliminary data.</text>
</comment>
<dbReference type="AlphaFoldDB" id="B9XCW4"/>
<evidence type="ECO:0000313" key="2">
    <source>
        <dbReference type="Proteomes" id="UP000003688"/>
    </source>
</evidence>
<dbReference type="Proteomes" id="UP000003688">
    <property type="component" value="Unassembled WGS sequence"/>
</dbReference>
<reference evidence="1 2" key="1">
    <citation type="journal article" date="2011" name="J. Bacteriol.">
        <title>Genome sequence of 'Pedosphaera parvula' Ellin514, an aerobic Verrucomicrobial isolate from pasture soil.</title>
        <authorList>
            <person name="Kant R."/>
            <person name="van Passel M.W."/>
            <person name="Sangwan P."/>
            <person name="Palva A."/>
            <person name="Lucas S."/>
            <person name="Copeland A."/>
            <person name="Lapidus A."/>
            <person name="Glavina Del Rio T."/>
            <person name="Dalin E."/>
            <person name="Tice H."/>
            <person name="Bruce D."/>
            <person name="Goodwin L."/>
            <person name="Pitluck S."/>
            <person name="Chertkov O."/>
            <person name="Larimer F.W."/>
            <person name="Land M.L."/>
            <person name="Hauser L."/>
            <person name="Brettin T.S."/>
            <person name="Detter J.C."/>
            <person name="Han S."/>
            <person name="de Vos W.M."/>
            <person name="Janssen P.H."/>
            <person name="Smidt H."/>
        </authorList>
    </citation>
    <scope>NUCLEOTIDE SEQUENCE [LARGE SCALE GENOMIC DNA]</scope>
    <source>
        <strain evidence="1 2">Ellin514</strain>
    </source>
</reference>
<organism evidence="1 2">
    <name type="scientific">Pedosphaera parvula (strain Ellin514)</name>
    <dbReference type="NCBI Taxonomy" id="320771"/>
    <lineage>
        <taxon>Bacteria</taxon>
        <taxon>Pseudomonadati</taxon>
        <taxon>Verrucomicrobiota</taxon>
        <taxon>Pedosphaerae</taxon>
        <taxon>Pedosphaerales</taxon>
        <taxon>Pedosphaeraceae</taxon>
        <taxon>Pedosphaera</taxon>
    </lineage>
</organism>
<name>B9XCW4_PEDPL</name>
<proteinExistence type="predicted"/>
<dbReference type="EMBL" id="ABOX02000005">
    <property type="protein sequence ID" value="EEF62310.1"/>
    <property type="molecule type" value="Genomic_DNA"/>
</dbReference>
<accession>B9XCW4</accession>
<dbReference type="OrthoDB" id="200112at2"/>
<gene>
    <name evidence="1" type="ORF">Cflav_PD4945</name>
</gene>
<evidence type="ECO:0000313" key="1">
    <source>
        <dbReference type="EMBL" id="EEF62310.1"/>
    </source>
</evidence>
<sequence>MDLFAHIMNKAPGEIPLADAEQLCLSIFCTLDILPIEFRREKIGRKELTQVFSGLACNGKLLIPNNSDLKAETLFSEHYWNRLLDLLLEGKVKLDDGFRSRASTYV</sequence>